<reference evidence="2 3" key="1">
    <citation type="submission" date="2022-04" db="EMBL/GenBank/DDBJ databases">
        <title>Diverse halophilic archaea isolated from saline environments.</title>
        <authorList>
            <person name="Cui H.-L."/>
        </authorList>
    </citation>
    <scope>NUCLEOTIDE SEQUENCE [LARGE SCALE GENOMIC DNA]</scope>
    <source>
        <strain evidence="2 3">XZYJT49</strain>
        <plasmid evidence="2 3">unnamed1</plasmid>
    </source>
</reference>
<dbReference type="SUPFAM" id="SSF53448">
    <property type="entry name" value="Nucleotide-diphospho-sugar transferases"/>
    <property type="match status" value="1"/>
</dbReference>
<dbReference type="EMBL" id="CP096660">
    <property type="protein sequence ID" value="UPV76576.1"/>
    <property type="molecule type" value="Genomic_DNA"/>
</dbReference>
<dbReference type="KEGG" id="halx:M0R89_18765"/>
<gene>
    <name evidence="2" type="ORF">M0R89_18765</name>
</gene>
<dbReference type="Pfam" id="PF00535">
    <property type="entry name" value="Glycos_transf_2"/>
    <property type="match status" value="1"/>
</dbReference>
<organism evidence="2 3">
    <name type="scientific">Halorussus limi</name>
    <dbReference type="NCBI Taxonomy" id="2938695"/>
    <lineage>
        <taxon>Archaea</taxon>
        <taxon>Methanobacteriati</taxon>
        <taxon>Methanobacteriota</taxon>
        <taxon>Stenosarchaea group</taxon>
        <taxon>Halobacteria</taxon>
        <taxon>Halobacteriales</taxon>
        <taxon>Haladaptataceae</taxon>
        <taxon>Halorussus</taxon>
    </lineage>
</organism>
<evidence type="ECO:0000259" key="1">
    <source>
        <dbReference type="Pfam" id="PF00535"/>
    </source>
</evidence>
<geneLocation type="plasmid" evidence="2 3">
    <name>unnamed1</name>
</geneLocation>
<dbReference type="RefSeq" id="WP_248652609.1">
    <property type="nucleotide sequence ID" value="NZ_CP096660.1"/>
</dbReference>
<sequence>MSLQVREGEGVAHSVEQRLGSAHVVVGIPAYNEESGIGSTVLGVKRWADDVVVVDDGSTDRTPEIAEQADVTVLRHERNRGKGAAVRTLFDHAQRVECDALVLLDADGQHDPADVPSLAEPVVEGDADMVIGSRYLGDDAEDETPVYRRFGQVVLDYCTSRVTGGAELTDTQSGYRAFSPRALESLSLTTDGMGVESEMIDSATSEGLTIAERAIDARYDDLEGQTHNPVKHGVAVLAFLVRLATRRRPTSPRSENS</sequence>
<dbReference type="CDD" id="cd04179">
    <property type="entry name" value="DPM_DPG-synthase_like"/>
    <property type="match status" value="1"/>
</dbReference>
<dbReference type="PANTHER" id="PTHR48090">
    <property type="entry name" value="UNDECAPRENYL-PHOSPHATE 4-DEOXY-4-FORMAMIDO-L-ARABINOSE TRANSFERASE-RELATED"/>
    <property type="match status" value="1"/>
</dbReference>
<evidence type="ECO:0000313" key="2">
    <source>
        <dbReference type="EMBL" id="UPV76576.1"/>
    </source>
</evidence>
<dbReference type="GeneID" id="72187286"/>
<dbReference type="Gene3D" id="3.90.550.10">
    <property type="entry name" value="Spore Coat Polysaccharide Biosynthesis Protein SpsA, Chain A"/>
    <property type="match status" value="1"/>
</dbReference>
<keyword evidence="2" id="KW-0614">Plasmid</keyword>
<keyword evidence="3" id="KW-1185">Reference proteome</keyword>
<dbReference type="Proteomes" id="UP000830729">
    <property type="component" value="Plasmid unnamed1"/>
</dbReference>
<dbReference type="AlphaFoldDB" id="A0A8U0I0Z3"/>
<dbReference type="InterPro" id="IPR050256">
    <property type="entry name" value="Glycosyltransferase_2"/>
</dbReference>
<protein>
    <submittedName>
        <fullName evidence="2">Glycosyltransferase family 2 protein</fullName>
    </submittedName>
</protein>
<proteinExistence type="predicted"/>
<dbReference type="InterPro" id="IPR029044">
    <property type="entry name" value="Nucleotide-diphossugar_trans"/>
</dbReference>
<name>A0A8U0I0Z3_9EURY</name>
<evidence type="ECO:0000313" key="3">
    <source>
        <dbReference type="Proteomes" id="UP000830729"/>
    </source>
</evidence>
<accession>A0A8U0I0Z3</accession>
<feature type="domain" description="Glycosyltransferase 2-like" evidence="1">
    <location>
        <begin position="26"/>
        <end position="168"/>
    </location>
</feature>
<dbReference type="PANTHER" id="PTHR48090:SF7">
    <property type="entry name" value="RFBJ PROTEIN"/>
    <property type="match status" value="1"/>
</dbReference>
<dbReference type="InterPro" id="IPR001173">
    <property type="entry name" value="Glyco_trans_2-like"/>
</dbReference>